<protein>
    <submittedName>
        <fullName evidence="1">Uncharacterized protein</fullName>
    </submittedName>
</protein>
<reference evidence="1" key="2">
    <citation type="journal article" date="2022" name="New Phytol.">
        <title>Evolutionary transition to the ectomycorrhizal habit in the genomes of a hyperdiverse lineage of mushroom-forming fungi.</title>
        <authorList>
            <person name="Looney B."/>
            <person name="Miyauchi S."/>
            <person name="Morin E."/>
            <person name="Drula E."/>
            <person name="Courty P.E."/>
            <person name="Kohler A."/>
            <person name="Kuo A."/>
            <person name="LaButti K."/>
            <person name="Pangilinan J."/>
            <person name="Lipzen A."/>
            <person name="Riley R."/>
            <person name="Andreopoulos W."/>
            <person name="He G."/>
            <person name="Johnson J."/>
            <person name="Nolan M."/>
            <person name="Tritt A."/>
            <person name="Barry K.W."/>
            <person name="Grigoriev I.V."/>
            <person name="Nagy L.G."/>
            <person name="Hibbett D."/>
            <person name="Henrissat B."/>
            <person name="Matheny P.B."/>
            <person name="Labbe J."/>
            <person name="Martin F.M."/>
        </authorList>
    </citation>
    <scope>NUCLEOTIDE SEQUENCE</scope>
    <source>
        <strain evidence="1">HHB10654</strain>
    </source>
</reference>
<sequence>MAAVPNGIFTPAAPGHSVATLVLIENSAAMVPRWPDLRDRYLPTLLGTMRMANPVVPIQVLWLMSCPADEPASPPPHGSRQFNQLPEVRFNTQPNNRISPRTMYHGAELLASTFPDVPTARHLIVVAASAPSESAENLPGASGAETNNDPWLHVRAKLCQENIHLHMILNPRDKTSRFIQLFYDIMTIQSCEEAVSWFPVDLLNYNFYLSTRQRKQTSVITGASNLPMQTTSQYSEEHQFQPPPHPPPSRAPLPRNNSYPPAGAPFRSPTISRPEEAPRPSLVKHLQKIHGLTKKRTYGLQPSRQPFIRDESLDPALNDAASPPEKYSPEPGSSSPLSTRPLTTRALRRSSGVNASRKTIEEPRRPRRSSVQFNPATRVSSPDSDSSTPASSPTSVSPMSAIAPITHAPMGMGVETLRTKSRAGAQFDRARAMLPPAELPETVYPSAPTSDTVSPPLWNPDEALQIAQGNGDLPLSDTFQTPRPQYSDSISPPPNPSPARETPLPPSNYAYLQPPGQRNYTTAYPSHQPPGGDGAVASSPVQPLAPTLASDLDKPFIFPEYEQHIMTPLPPGPTLLPPQPQSFLAAPNYQLPPAIPHPTALTPPYTVYPPSDPPTPPSSLWTSVQSSGGADYSHLLNSAVAPGHLRSNPHTSSPIYDNAVYSSEHSSSLQSWAGY</sequence>
<evidence type="ECO:0000313" key="1">
    <source>
        <dbReference type="EMBL" id="KAI0065139.1"/>
    </source>
</evidence>
<dbReference type="Proteomes" id="UP000814140">
    <property type="component" value="Unassembled WGS sequence"/>
</dbReference>
<proteinExistence type="predicted"/>
<comment type="caution">
    <text evidence="1">The sequence shown here is derived from an EMBL/GenBank/DDBJ whole genome shotgun (WGS) entry which is preliminary data.</text>
</comment>
<gene>
    <name evidence="1" type="ORF">BV25DRAFT_1913775</name>
</gene>
<reference evidence="1" key="1">
    <citation type="submission" date="2021-03" db="EMBL/GenBank/DDBJ databases">
        <authorList>
            <consortium name="DOE Joint Genome Institute"/>
            <person name="Ahrendt S."/>
            <person name="Looney B.P."/>
            <person name="Miyauchi S."/>
            <person name="Morin E."/>
            <person name="Drula E."/>
            <person name="Courty P.E."/>
            <person name="Chicoki N."/>
            <person name="Fauchery L."/>
            <person name="Kohler A."/>
            <person name="Kuo A."/>
            <person name="Labutti K."/>
            <person name="Pangilinan J."/>
            <person name="Lipzen A."/>
            <person name="Riley R."/>
            <person name="Andreopoulos W."/>
            <person name="He G."/>
            <person name="Johnson J."/>
            <person name="Barry K.W."/>
            <person name="Grigoriev I.V."/>
            <person name="Nagy L."/>
            <person name="Hibbett D."/>
            <person name="Henrissat B."/>
            <person name="Matheny P.B."/>
            <person name="Labbe J."/>
            <person name="Martin F."/>
        </authorList>
    </citation>
    <scope>NUCLEOTIDE SEQUENCE</scope>
    <source>
        <strain evidence="1">HHB10654</strain>
    </source>
</reference>
<dbReference type="EMBL" id="MU277196">
    <property type="protein sequence ID" value="KAI0065139.1"/>
    <property type="molecule type" value="Genomic_DNA"/>
</dbReference>
<accession>A0ACB8T8C7</accession>
<organism evidence="1 2">
    <name type="scientific">Artomyces pyxidatus</name>
    <dbReference type="NCBI Taxonomy" id="48021"/>
    <lineage>
        <taxon>Eukaryota</taxon>
        <taxon>Fungi</taxon>
        <taxon>Dikarya</taxon>
        <taxon>Basidiomycota</taxon>
        <taxon>Agaricomycotina</taxon>
        <taxon>Agaricomycetes</taxon>
        <taxon>Russulales</taxon>
        <taxon>Auriscalpiaceae</taxon>
        <taxon>Artomyces</taxon>
    </lineage>
</organism>
<name>A0ACB8T8C7_9AGAM</name>
<evidence type="ECO:0000313" key="2">
    <source>
        <dbReference type="Proteomes" id="UP000814140"/>
    </source>
</evidence>
<keyword evidence="2" id="KW-1185">Reference proteome</keyword>